<feature type="compositionally biased region" description="Basic and acidic residues" evidence="8">
    <location>
        <begin position="39"/>
        <end position="48"/>
    </location>
</feature>
<feature type="region of interest" description="Disordered" evidence="8">
    <location>
        <begin position="250"/>
        <end position="269"/>
    </location>
</feature>
<feature type="region of interest" description="Disordered" evidence="8">
    <location>
        <begin position="1"/>
        <end position="48"/>
    </location>
</feature>
<evidence type="ECO:0000256" key="4">
    <source>
        <dbReference type="ARBA" id="ARBA00022771"/>
    </source>
</evidence>
<proteinExistence type="predicted"/>
<keyword evidence="5" id="KW-0862">Zinc</keyword>
<keyword evidence="6" id="KW-0539">Nucleus</keyword>
<dbReference type="SMART" id="SM00355">
    <property type="entry name" value="ZnF_C2H2"/>
    <property type="match status" value="4"/>
</dbReference>
<evidence type="ECO:0000256" key="7">
    <source>
        <dbReference type="PROSITE-ProRule" id="PRU00042"/>
    </source>
</evidence>
<evidence type="ECO:0000256" key="1">
    <source>
        <dbReference type="ARBA" id="ARBA00004123"/>
    </source>
</evidence>
<dbReference type="AlphaFoldDB" id="A0A9X0A016"/>
<reference evidence="10" key="1">
    <citation type="submission" date="2023-01" db="EMBL/GenBank/DDBJ databases">
        <title>Genome assembly of the deep-sea coral Lophelia pertusa.</title>
        <authorList>
            <person name="Herrera S."/>
            <person name="Cordes E."/>
        </authorList>
    </citation>
    <scope>NUCLEOTIDE SEQUENCE</scope>
    <source>
        <strain evidence="10">USNM1676648</strain>
        <tissue evidence="10">Polyp</tissue>
    </source>
</reference>
<accession>A0A9X0A016</accession>
<feature type="compositionally biased region" description="Basic and acidic residues" evidence="8">
    <location>
        <begin position="509"/>
        <end position="521"/>
    </location>
</feature>
<dbReference type="Proteomes" id="UP001163046">
    <property type="component" value="Unassembled WGS sequence"/>
</dbReference>
<evidence type="ECO:0000313" key="10">
    <source>
        <dbReference type="EMBL" id="KAJ7390323.1"/>
    </source>
</evidence>
<comment type="caution">
    <text evidence="10">The sequence shown here is derived from an EMBL/GenBank/DDBJ whole genome shotgun (WGS) entry which is preliminary data.</text>
</comment>
<organism evidence="10 11">
    <name type="scientific">Desmophyllum pertusum</name>
    <dbReference type="NCBI Taxonomy" id="174260"/>
    <lineage>
        <taxon>Eukaryota</taxon>
        <taxon>Metazoa</taxon>
        <taxon>Cnidaria</taxon>
        <taxon>Anthozoa</taxon>
        <taxon>Hexacorallia</taxon>
        <taxon>Scleractinia</taxon>
        <taxon>Caryophylliina</taxon>
        <taxon>Caryophylliidae</taxon>
        <taxon>Desmophyllum</taxon>
    </lineage>
</organism>
<evidence type="ECO:0000256" key="6">
    <source>
        <dbReference type="ARBA" id="ARBA00023242"/>
    </source>
</evidence>
<keyword evidence="11" id="KW-1185">Reference proteome</keyword>
<dbReference type="GO" id="GO:0000978">
    <property type="term" value="F:RNA polymerase II cis-regulatory region sequence-specific DNA binding"/>
    <property type="evidence" value="ECO:0007669"/>
    <property type="project" value="TreeGrafter"/>
</dbReference>
<dbReference type="PROSITE" id="PS50157">
    <property type="entry name" value="ZINC_FINGER_C2H2_2"/>
    <property type="match status" value="3"/>
</dbReference>
<feature type="domain" description="C2H2-type" evidence="9">
    <location>
        <begin position="739"/>
        <end position="762"/>
    </location>
</feature>
<dbReference type="FunFam" id="3.30.160.60:FF:000112">
    <property type="entry name" value="Mds1 and evi1 complex locus protein"/>
    <property type="match status" value="1"/>
</dbReference>
<dbReference type="InterPro" id="IPR013087">
    <property type="entry name" value="Znf_C2H2_type"/>
</dbReference>
<keyword evidence="2" id="KW-0479">Metal-binding</keyword>
<dbReference type="Pfam" id="PF13465">
    <property type="entry name" value="zf-H2C2_2"/>
    <property type="match status" value="1"/>
</dbReference>
<evidence type="ECO:0000256" key="3">
    <source>
        <dbReference type="ARBA" id="ARBA00022737"/>
    </source>
</evidence>
<feature type="compositionally biased region" description="Basic residues" evidence="8">
    <location>
        <begin position="1"/>
        <end position="12"/>
    </location>
</feature>
<evidence type="ECO:0000313" key="11">
    <source>
        <dbReference type="Proteomes" id="UP001163046"/>
    </source>
</evidence>
<dbReference type="PANTHER" id="PTHR10032:SF271">
    <property type="entry name" value="RH12261P-RELATED"/>
    <property type="match status" value="1"/>
</dbReference>
<dbReference type="OrthoDB" id="8922241at2759"/>
<dbReference type="PROSITE" id="PS00028">
    <property type="entry name" value="ZINC_FINGER_C2H2_1"/>
    <property type="match status" value="3"/>
</dbReference>
<dbReference type="GO" id="GO:0005634">
    <property type="term" value="C:nucleus"/>
    <property type="evidence" value="ECO:0007669"/>
    <property type="project" value="UniProtKB-SubCell"/>
</dbReference>
<gene>
    <name evidence="10" type="ORF">OS493_026199</name>
</gene>
<dbReference type="InterPro" id="IPR036236">
    <property type="entry name" value="Znf_C2H2_sf"/>
</dbReference>
<dbReference type="FunFam" id="3.30.160.60:FF:000452">
    <property type="entry name" value="Transcription factor Ovo-like 2"/>
    <property type="match status" value="1"/>
</dbReference>
<evidence type="ECO:0000256" key="5">
    <source>
        <dbReference type="ARBA" id="ARBA00022833"/>
    </source>
</evidence>
<feature type="compositionally biased region" description="Basic and acidic residues" evidence="8">
    <location>
        <begin position="484"/>
        <end position="498"/>
    </location>
</feature>
<dbReference type="SUPFAM" id="SSF57667">
    <property type="entry name" value="beta-beta-alpha zinc fingers"/>
    <property type="match status" value="2"/>
</dbReference>
<evidence type="ECO:0000256" key="8">
    <source>
        <dbReference type="SAM" id="MobiDB-lite"/>
    </source>
</evidence>
<dbReference type="Gene3D" id="3.30.160.60">
    <property type="entry name" value="Classic Zinc Finger"/>
    <property type="match status" value="2"/>
</dbReference>
<evidence type="ECO:0000256" key="2">
    <source>
        <dbReference type="ARBA" id="ARBA00022723"/>
    </source>
</evidence>
<comment type="subcellular location">
    <subcellularLocation>
        <location evidence="1">Nucleus</location>
    </subcellularLocation>
</comment>
<feature type="compositionally biased region" description="Basic residues" evidence="8">
    <location>
        <begin position="499"/>
        <end position="508"/>
    </location>
</feature>
<feature type="region of interest" description="Disordered" evidence="8">
    <location>
        <begin position="467"/>
        <end position="528"/>
    </location>
</feature>
<keyword evidence="3" id="KW-0677">Repeat</keyword>
<keyword evidence="4 7" id="KW-0863">Zinc-finger</keyword>
<protein>
    <recommendedName>
        <fullName evidence="9">C2H2-type domain-containing protein</fullName>
    </recommendedName>
</protein>
<name>A0A9X0A016_9CNID</name>
<feature type="domain" description="C2H2-type" evidence="9">
    <location>
        <begin position="683"/>
        <end position="710"/>
    </location>
</feature>
<dbReference type="GO" id="GO:0000981">
    <property type="term" value="F:DNA-binding transcription factor activity, RNA polymerase II-specific"/>
    <property type="evidence" value="ECO:0007669"/>
    <property type="project" value="TreeGrafter"/>
</dbReference>
<sequence length="824" mass="94819">MPKSFLVKKAKRRTDLGEEGSSAGPFDSGDFSLHSDATSNEKHQDTSRRLYCHTGEDTRSAHGKDIPNATSNQIFDALPSKIAAAERFTDNWQLMPRRMLFLPPLLTQRNSFTEFRVSTSKMQPVQTSEDGVSLPVLRNEQRRGSVLKLNPDRKMPEDEETRGAVKNNKSVLPQPLDAISPIWEPTSNGPKLTFPDGKINRERCGIDPFDLRPFEDVFESMKRKRIEKERELLSANGVRLLGNLDDLPEAKRKKHERGGVSPESVGNSMEHWENEERCFGHLEANLQISKEDNASPEKHLNRVVKNGLKQRESSAVQHSRITNRMESEFYYQNYHRDWRVSVPYLNPTRLADRIFNDRHSVREKRSSVSSSVWMPNHFKTTTKEEVNRVVNGSKRGKDPWKSEMNMESRLVCETREKTPVIFSPKEMNTKTTEPEKHKIWLRDDPLSPKPVDMKTIESKLSSEKHKIWLRDGPLRPKPVQGDYSDTRAVDADGKDRIRGFQRKSRKRPREQELNSEDEARKSQCSPDHSIIKTIRGISSNMKEQLVKTFGFKNDRVAETFSPVKSRDWEKSTAVFGSPERISTDLIMIDAKEREDLKMLRQLQAAKAHAVQKPNGKVFSDHSTLWLLNKEIKPPQVSVHPKRPVATSSPPFWVAANGGFGVRTQLGMLPNKTHEASSKESSNHRCEICNSTFPLRRLLNRHLKTHSFYKRYACSFCDKGFNDTFDLKRHVRTHTGIKPFKCEQCDKSFTQRCSLEAHQSRVHGLVHKFGFRERRSKMFVCEDCGATFRDNQSEFMNHMTSTHPDKDKSTWNKNSNGLCSRIIPF</sequence>
<dbReference type="GO" id="GO:0008270">
    <property type="term" value="F:zinc ion binding"/>
    <property type="evidence" value="ECO:0007669"/>
    <property type="project" value="UniProtKB-KW"/>
</dbReference>
<feature type="domain" description="C2H2-type" evidence="9">
    <location>
        <begin position="711"/>
        <end position="738"/>
    </location>
</feature>
<dbReference type="EMBL" id="MU825418">
    <property type="protein sequence ID" value="KAJ7390323.1"/>
    <property type="molecule type" value="Genomic_DNA"/>
</dbReference>
<dbReference type="PANTHER" id="PTHR10032">
    <property type="entry name" value="ZINC FINGER PROTEIN WITH KRAB AND SCAN DOMAINS"/>
    <property type="match status" value="1"/>
</dbReference>
<dbReference type="InterPro" id="IPR027756">
    <property type="entry name" value="Ovo-like"/>
</dbReference>
<evidence type="ECO:0000259" key="9">
    <source>
        <dbReference type="PROSITE" id="PS50157"/>
    </source>
</evidence>